<reference evidence="2" key="4">
    <citation type="submission" date="2007-06" db="EMBL/GenBank/DDBJ databases">
        <authorList>
            <person name="Zheng J."/>
            <person name="Leung K.Y."/>
        </authorList>
    </citation>
    <scope>NUCLEOTIDE SEQUENCE</scope>
    <source>
        <strain evidence="2">PPD130/91</strain>
    </source>
</reference>
<name>Q6EE18_EDWTA</name>
<accession>Q6EE18</accession>
<reference evidence="2" key="3">
    <citation type="journal article" date="2007" name="Mol. Microbiol.">
        <title>Dissection of a type VI secretion system in Edwardsiella tarda.</title>
        <authorList>
            <person name="Zheng J."/>
            <person name="Leung K.Y."/>
        </authorList>
    </citation>
    <scope>NUCLEOTIDE SEQUENCE</scope>
    <source>
        <strain evidence="2">PPD130/91</strain>
    </source>
</reference>
<proteinExistence type="predicted"/>
<keyword evidence="1" id="KW-0472">Membrane</keyword>
<protein>
    <submittedName>
        <fullName evidence="2">EvpD</fullName>
    </submittedName>
</protein>
<reference evidence="2" key="2">
    <citation type="journal article" date="2004" name="Mol. Microbiol.">
        <title>Use of proteomics to identify novel virulence determinants that are required for Edwardsiella tarda pathogenesis.</title>
        <authorList>
            <person name="Rao P.S."/>
            <person name="Yamada Y."/>
            <person name="Tan Y.P."/>
            <person name="Leung K.Y."/>
        </authorList>
    </citation>
    <scope>NUCLEOTIDE SEQUENCE</scope>
    <source>
        <strain evidence="2">PPD130/91</strain>
    </source>
</reference>
<keyword evidence="1" id="KW-0812">Transmembrane</keyword>
<dbReference type="EMBL" id="AY424360">
    <property type="protein sequence ID" value="AAR83930.1"/>
    <property type="molecule type" value="Genomic_DNA"/>
</dbReference>
<organism evidence="2">
    <name type="scientific">Edwardsiella tarda</name>
    <dbReference type="NCBI Taxonomy" id="636"/>
    <lineage>
        <taxon>Bacteria</taxon>
        <taxon>Pseudomonadati</taxon>
        <taxon>Pseudomonadota</taxon>
        <taxon>Gammaproteobacteria</taxon>
        <taxon>Enterobacterales</taxon>
        <taxon>Hafniaceae</taxon>
        <taxon>Edwardsiella</taxon>
    </lineage>
</organism>
<dbReference type="TCDB" id="3.A.23.2.1">
    <property type="family name" value="the type vi symbiosis/virulence secretory system (t6ss) family"/>
</dbReference>
<evidence type="ECO:0000313" key="2">
    <source>
        <dbReference type="EMBL" id="AAR83930.1"/>
    </source>
</evidence>
<dbReference type="AlphaFoldDB" id="Q6EE18"/>
<evidence type="ECO:0000256" key="1">
    <source>
        <dbReference type="SAM" id="Phobius"/>
    </source>
</evidence>
<feature type="transmembrane region" description="Helical" evidence="1">
    <location>
        <begin position="289"/>
        <end position="309"/>
    </location>
</feature>
<reference evidence="2" key="1">
    <citation type="submission" date="2003-09" db="EMBL/GenBank/DDBJ databases">
        <authorList>
            <person name="Yamada Y.Y."/>
            <person name="Tung S.L."/>
            <person name="Srinivasa Rao P.S."/>
            <person name="Leung K.Y."/>
        </authorList>
    </citation>
    <scope>NUCLEOTIDE SEQUENCE</scope>
    <source>
        <strain evidence="2">PPD130/91</strain>
    </source>
</reference>
<keyword evidence="1" id="KW-1133">Transmembrane helix</keyword>
<gene>
    <name evidence="2" type="primary">evpD</name>
</gene>
<sequence>MMNIDDLTDEELWEQLGPKPKRQAGFYSAPVLPTDILRMADVVISHTLKFDSESFDALLKKLKACQDDAMNQKATSLLRPPQWPIDSHPDDAGGHGISVPQVIGHIGTLTSSANQTAALYGYIQRASGPLPTDAQGIDTFSTSTASNVLGAANLINTADNILGNPLPKPAKTALTAMNKMAEGVSPYIALTNQIIAATQGSVSVGGNALLSTVGHAVGGGVGAALSVAATPVGVILGLAVTTASVASTMDVYGTLWDLRQRLYPCTCDQCDERLKFIIERYDQSNMAKAVGFAAGFIIVGLIPAMAIGVRKLHHRLQGSASYKHQMCLQMIQAARSRGTQMKGTPGPAPLNGKPCMPGFQVTTPGCPTAIAAIALLMGDHGTKNGYLKTLAVMLSTDGVDNLKKKIP</sequence>